<dbReference type="EnsemblMetazoa" id="AMEC002660-RA">
    <property type="protein sequence ID" value="AMEC002660-PA"/>
    <property type="gene ID" value="AMEC002660"/>
</dbReference>
<reference evidence="2" key="2">
    <citation type="submission" date="2020-05" db="UniProtKB">
        <authorList>
            <consortium name="EnsemblMetazoa"/>
        </authorList>
    </citation>
    <scope>IDENTIFICATION</scope>
    <source>
        <strain evidence="2">CM1001059</strain>
    </source>
</reference>
<protein>
    <submittedName>
        <fullName evidence="2">Uncharacterized protein</fullName>
    </submittedName>
</protein>
<keyword evidence="1" id="KW-0472">Membrane</keyword>
<keyword evidence="1" id="KW-1133">Transmembrane helix</keyword>
<feature type="transmembrane region" description="Helical" evidence="1">
    <location>
        <begin position="132"/>
        <end position="154"/>
    </location>
</feature>
<keyword evidence="3" id="KW-1185">Reference proteome</keyword>
<name>A0A182TI12_9DIPT</name>
<evidence type="ECO:0000256" key="1">
    <source>
        <dbReference type="SAM" id="Phobius"/>
    </source>
</evidence>
<dbReference type="AlphaFoldDB" id="A0A182TI12"/>
<dbReference type="Proteomes" id="UP000075902">
    <property type="component" value="Unassembled WGS sequence"/>
</dbReference>
<dbReference type="VEuPathDB" id="VectorBase:AMEC002660"/>
<keyword evidence="1" id="KW-0812">Transmembrane</keyword>
<feature type="transmembrane region" description="Helical" evidence="1">
    <location>
        <begin position="6"/>
        <end position="31"/>
    </location>
</feature>
<evidence type="ECO:0000313" key="3">
    <source>
        <dbReference type="Proteomes" id="UP000075902"/>
    </source>
</evidence>
<feature type="transmembrane region" description="Helical" evidence="1">
    <location>
        <begin position="103"/>
        <end position="120"/>
    </location>
</feature>
<reference evidence="3" key="1">
    <citation type="submission" date="2014-01" db="EMBL/GenBank/DDBJ databases">
        <title>The Genome Sequence of Anopheles melas CM1001059_A (V2).</title>
        <authorList>
            <consortium name="The Broad Institute Genomics Platform"/>
            <person name="Neafsey D.E."/>
            <person name="Besansky N."/>
            <person name="Howell P."/>
            <person name="Walton C."/>
            <person name="Young S.K."/>
            <person name="Zeng Q."/>
            <person name="Gargeya S."/>
            <person name="Fitzgerald M."/>
            <person name="Haas B."/>
            <person name="Abouelleil A."/>
            <person name="Allen A.W."/>
            <person name="Alvarado L."/>
            <person name="Arachchi H.M."/>
            <person name="Berlin A.M."/>
            <person name="Chapman S.B."/>
            <person name="Gainer-Dewar J."/>
            <person name="Goldberg J."/>
            <person name="Griggs A."/>
            <person name="Gujja S."/>
            <person name="Hansen M."/>
            <person name="Howarth C."/>
            <person name="Imamovic A."/>
            <person name="Ireland A."/>
            <person name="Larimer J."/>
            <person name="McCowan C."/>
            <person name="Murphy C."/>
            <person name="Pearson M."/>
            <person name="Poon T.W."/>
            <person name="Priest M."/>
            <person name="Roberts A."/>
            <person name="Saif S."/>
            <person name="Shea T."/>
            <person name="Sisk P."/>
            <person name="Sykes S."/>
            <person name="Wortman J."/>
            <person name="Nusbaum C."/>
            <person name="Birren B."/>
        </authorList>
    </citation>
    <scope>NUCLEOTIDE SEQUENCE [LARGE SCALE GENOMIC DNA]</scope>
    <source>
        <strain evidence="3">CM1001059</strain>
    </source>
</reference>
<accession>A0A182TI12</accession>
<proteinExistence type="predicted"/>
<sequence length="172" mass="18255">MMLVQVAVGVAAAMSMTVSMVVRVSSLMVSIDGRMVSMTHSLDNEGARQQRFLVVVSTVHLRVMSMANLLHDGFKTAVLVRLVLDDALGTVGLVQRVLSLDDIAITHFPLALVVAGVGILDTVLELVLRVRVVVLGLLVMMSVSAETVFSSVVLGGSNHSQTGNESDDLQQG</sequence>
<evidence type="ECO:0000313" key="2">
    <source>
        <dbReference type="EnsemblMetazoa" id="AMEC002660-PA"/>
    </source>
</evidence>
<organism evidence="2 3">
    <name type="scientific">Anopheles melas</name>
    <dbReference type="NCBI Taxonomy" id="34690"/>
    <lineage>
        <taxon>Eukaryota</taxon>
        <taxon>Metazoa</taxon>
        <taxon>Ecdysozoa</taxon>
        <taxon>Arthropoda</taxon>
        <taxon>Hexapoda</taxon>
        <taxon>Insecta</taxon>
        <taxon>Pterygota</taxon>
        <taxon>Neoptera</taxon>
        <taxon>Endopterygota</taxon>
        <taxon>Diptera</taxon>
        <taxon>Nematocera</taxon>
        <taxon>Culicoidea</taxon>
        <taxon>Culicidae</taxon>
        <taxon>Anophelinae</taxon>
        <taxon>Anopheles</taxon>
    </lineage>
</organism>